<evidence type="ECO:0000259" key="1">
    <source>
        <dbReference type="Pfam" id="PF18980"/>
    </source>
</evidence>
<dbReference type="InterPro" id="IPR043770">
    <property type="entry name" value="DUF5716_C"/>
</dbReference>
<dbReference type="AlphaFoldDB" id="A0A6N7IYV9"/>
<feature type="domain" description="DUF5716" evidence="1">
    <location>
        <begin position="128"/>
        <end position="412"/>
    </location>
</feature>
<gene>
    <name evidence="2" type="ORF">FRC54_05865</name>
</gene>
<dbReference type="Pfam" id="PF18980">
    <property type="entry name" value="DUF5716_C"/>
    <property type="match status" value="1"/>
</dbReference>
<sequence length="415" mass="46644">MEDKLLPRTGAVYGIDVSEDRALISYVNPDGSSPVTVSLVYGEENYCVPMAVAKKEGIGQWYTGEEAISHADEKGVTLIPDFYKRALENEKIIVDADLFSGRDIFTIYLRRLLSMALTMSGIKDTQLLVFCVQEVTQETVSLFSYCAEKIGIDRDKIAVIDKKEAFYYYCLSQSPDIRRHDLVLFECENLNVYALRLNKNASDDGEFITLDEKYFTLDPSDKDSSFDEALKEMLKGNLVSAIFLTGAGFSREWMNLSLQRALLGHRVFTGQNLYTRGAVYAAMVKTKSVNWGYTYVGDHELKLNVSLKVSDLNDLKFYPLIRAGESWYEEKGECEVILDGSPEVEIYIGRPDSRKTVASVLKLKDLPVRDNRLTRLRITATPLSDKKVSIKILDMGFGEIARGSGKTFTTTIGVD</sequence>
<organism evidence="2 3">
    <name type="scientific">Candidatus Weimeria bifida</name>
    <dbReference type="NCBI Taxonomy" id="2599074"/>
    <lineage>
        <taxon>Bacteria</taxon>
        <taxon>Bacillati</taxon>
        <taxon>Bacillota</taxon>
        <taxon>Clostridia</taxon>
        <taxon>Lachnospirales</taxon>
        <taxon>Lachnospiraceae</taxon>
        <taxon>Candidatus Weimeria</taxon>
    </lineage>
</organism>
<dbReference type="Proteomes" id="UP000460257">
    <property type="component" value="Unassembled WGS sequence"/>
</dbReference>
<reference evidence="2" key="1">
    <citation type="journal article" date="2020" name="Appl. Environ. Microbiol.">
        <title>Medium-Chain Fatty Acid Synthesis by 'Candidatus Weimeria bifida' gen. nov., sp. nov., and 'Candidatus Pseudoramibacter fermentans' sp. nov.</title>
        <authorList>
            <person name="Scarborough M.J."/>
            <person name="Myers K.S."/>
            <person name="Donohue T.J."/>
            <person name="Noguera D.R."/>
        </authorList>
    </citation>
    <scope>NUCLEOTIDE SEQUENCE</scope>
    <source>
        <strain evidence="2">LCO1.1</strain>
    </source>
</reference>
<protein>
    <recommendedName>
        <fullName evidence="1">DUF5716 domain-containing protein</fullName>
    </recommendedName>
</protein>
<dbReference type="EMBL" id="VOGC01000006">
    <property type="protein sequence ID" value="MQN01442.1"/>
    <property type="molecule type" value="Genomic_DNA"/>
</dbReference>
<proteinExistence type="predicted"/>
<name>A0A6N7IYV9_9FIRM</name>
<accession>A0A6N7IYV9</accession>
<evidence type="ECO:0000313" key="2">
    <source>
        <dbReference type="EMBL" id="MQN01442.1"/>
    </source>
</evidence>
<evidence type="ECO:0000313" key="3">
    <source>
        <dbReference type="Proteomes" id="UP000460257"/>
    </source>
</evidence>
<keyword evidence="3" id="KW-1185">Reference proteome</keyword>
<comment type="caution">
    <text evidence="2">The sequence shown here is derived from an EMBL/GenBank/DDBJ whole genome shotgun (WGS) entry which is preliminary data.</text>
</comment>